<feature type="transmembrane region" description="Helical" evidence="2">
    <location>
        <begin position="66"/>
        <end position="86"/>
    </location>
</feature>
<dbReference type="GO" id="GO:0004842">
    <property type="term" value="F:ubiquitin-protein transferase activity"/>
    <property type="evidence" value="ECO:0007669"/>
    <property type="project" value="InterPro"/>
</dbReference>
<proteinExistence type="predicted"/>
<evidence type="ECO:0000256" key="1">
    <source>
        <dbReference type="SAM" id="MobiDB-lite"/>
    </source>
</evidence>
<reference evidence="3" key="1">
    <citation type="submission" date="2021-03" db="EMBL/GenBank/DDBJ databases">
        <authorList>
            <person name="Bekaert M."/>
        </authorList>
    </citation>
    <scope>NUCLEOTIDE SEQUENCE</scope>
</reference>
<organism evidence="3 4">
    <name type="scientific">Mytilus edulis</name>
    <name type="common">Blue mussel</name>
    <dbReference type="NCBI Taxonomy" id="6550"/>
    <lineage>
        <taxon>Eukaryota</taxon>
        <taxon>Metazoa</taxon>
        <taxon>Spiralia</taxon>
        <taxon>Lophotrochozoa</taxon>
        <taxon>Mollusca</taxon>
        <taxon>Bivalvia</taxon>
        <taxon>Autobranchia</taxon>
        <taxon>Pteriomorphia</taxon>
        <taxon>Mytilida</taxon>
        <taxon>Mytiloidea</taxon>
        <taxon>Mytilidae</taxon>
        <taxon>Mytilinae</taxon>
        <taxon>Mytilus</taxon>
    </lineage>
</organism>
<dbReference type="InterPro" id="IPR035983">
    <property type="entry name" value="Hect_E3_ubiquitin_ligase"/>
</dbReference>
<name>A0A8S3R836_MYTED</name>
<evidence type="ECO:0000313" key="4">
    <source>
        <dbReference type="Proteomes" id="UP000683360"/>
    </source>
</evidence>
<dbReference type="InterPro" id="IPR013761">
    <property type="entry name" value="SAM/pointed_sf"/>
</dbReference>
<sequence>MEEEIQEICRFLRGRGLEEENISKIKDNKIDINVVLMMSDENLKAYVPAYGDRLALNNHCKRTHNLWIPPGFLLFLSGILLIFSYGNGVKRQKSGLFSKLKKKLKKKKGSSTESESDTDNSNDCKKRGHLIGNSYAAKKMRRVDFGWAILDVNTQEFKKLREPTGGGIRKTELDKDTNTISLLNIALDLFFVNGKSPHGHLDEFTYKLTDFKLGDLDDAITVGELYELTKVKILRLYLCTTRKINLSHNRIEKTAIKQYSNSCISPPSSTVTSCISPPSSTVTLDETSIGDCSLLDFSDIVIFGQSETVTSDMLSETVKDIVCTDSLLSQLPETTRTFSVPEGQSSHTPEILPTVLPRSPSPPPDDCIHIRLHRLNIMEELIAHCKNPDIITCAVKFDFVNEKGADATGVSRDVYSTFWNNFFSRAAEGEGQARVPSLISQWQNEEWKAIGRILLKGYMDHSYFPLQFATAFVCALIHGGVLP</sequence>
<accession>A0A8S3R836</accession>
<comment type="caution">
    <text evidence="3">The sequence shown here is derived from an EMBL/GenBank/DDBJ whole genome shotgun (WGS) entry which is preliminary data.</text>
</comment>
<keyword evidence="2" id="KW-1133">Transmembrane helix</keyword>
<keyword evidence="2" id="KW-0472">Membrane</keyword>
<dbReference type="EMBL" id="CAJPWZ010000931">
    <property type="protein sequence ID" value="CAG2203889.1"/>
    <property type="molecule type" value="Genomic_DNA"/>
</dbReference>
<dbReference type="SUPFAM" id="SSF56204">
    <property type="entry name" value="Hect, E3 ligase catalytic domain"/>
    <property type="match status" value="1"/>
</dbReference>
<dbReference type="Gene3D" id="3.90.1750.10">
    <property type="entry name" value="Hect, E3 ligase catalytic domains"/>
    <property type="match status" value="1"/>
</dbReference>
<dbReference type="OrthoDB" id="6141057at2759"/>
<dbReference type="AlphaFoldDB" id="A0A8S3R836"/>
<feature type="region of interest" description="Disordered" evidence="1">
    <location>
        <begin position="338"/>
        <end position="362"/>
    </location>
</feature>
<evidence type="ECO:0000256" key="2">
    <source>
        <dbReference type="SAM" id="Phobius"/>
    </source>
</evidence>
<dbReference type="Gene3D" id="1.10.150.50">
    <property type="entry name" value="Transcription Factor, Ets-1"/>
    <property type="match status" value="1"/>
</dbReference>
<keyword evidence="4" id="KW-1185">Reference proteome</keyword>
<feature type="compositionally biased region" description="Polar residues" evidence="1">
    <location>
        <begin position="338"/>
        <end position="348"/>
    </location>
</feature>
<keyword evidence="2" id="KW-0812">Transmembrane</keyword>
<gene>
    <name evidence="3" type="ORF">MEDL_18400</name>
</gene>
<evidence type="ECO:0008006" key="5">
    <source>
        <dbReference type="Google" id="ProtNLM"/>
    </source>
</evidence>
<evidence type="ECO:0000313" key="3">
    <source>
        <dbReference type="EMBL" id="CAG2203889.1"/>
    </source>
</evidence>
<dbReference type="Proteomes" id="UP000683360">
    <property type="component" value="Unassembled WGS sequence"/>
</dbReference>
<protein>
    <recommendedName>
        <fullName evidence="5">HECT domain-containing protein</fullName>
    </recommendedName>
</protein>